<keyword evidence="3" id="KW-1185">Reference proteome</keyword>
<keyword evidence="1" id="KW-0812">Transmembrane</keyword>
<protein>
    <submittedName>
        <fullName evidence="2">Uncharacterized protein</fullName>
    </submittedName>
</protein>
<dbReference type="EMBL" id="OX451738">
    <property type="protein sequence ID" value="CAI8602628.1"/>
    <property type="molecule type" value="Genomic_DNA"/>
</dbReference>
<evidence type="ECO:0000313" key="3">
    <source>
        <dbReference type="Proteomes" id="UP001157006"/>
    </source>
</evidence>
<sequence>MARQPENHQSSEPGWVVQQQLIPRDKMRIHQRQITAPHAKGTLRKQIIPETGIRLNEGPLNYERLFSSICPTEGTKNAKVQCSEWQCRVIEFVHESLGDSIFLFFISEEFYSLIIKLFHLLLTLSFLILKRG</sequence>
<dbReference type="Proteomes" id="UP001157006">
    <property type="component" value="Chromosome 3"/>
</dbReference>
<keyword evidence="1" id="KW-1133">Transmembrane helix</keyword>
<dbReference type="AlphaFoldDB" id="A0AAV0ZZ67"/>
<proteinExistence type="predicted"/>
<reference evidence="2 3" key="1">
    <citation type="submission" date="2023-01" db="EMBL/GenBank/DDBJ databases">
        <authorList>
            <person name="Kreplak J."/>
        </authorList>
    </citation>
    <scope>NUCLEOTIDE SEQUENCE [LARGE SCALE GENOMIC DNA]</scope>
</reference>
<name>A0AAV0ZZ67_VICFA</name>
<evidence type="ECO:0000256" key="1">
    <source>
        <dbReference type="SAM" id="Phobius"/>
    </source>
</evidence>
<feature type="transmembrane region" description="Helical" evidence="1">
    <location>
        <begin position="110"/>
        <end position="129"/>
    </location>
</feature>
<accession>A0AAV0ZZ67</accession>
<evidence type="ECO:0000313" key="2">
    <source>
        <dbReference type="EMBL" id="CAI8602628.1"/>
    </source>
</evidence>
<organism evidence="2 3">
    <name type="scientific">Vicia faba</name>
    <name type="common">Broad bean</name>
    <name type="synonym">Faba vulgaris</name>
    <dbReference type="NCBI Taxonomy" id="3906"/>
    <lineage>
        <taxon>Eukaryota</taxon>
        <taxon>Viridiplantae</taxon>
        <taxon>Streptophyta</taxon>
        <taxon>Embryophyta</taxon>
        <taxon>Tracheophyta</taxon>
        <taxon>Spermatophyta</taxon>
        <taxon>Magnoliopsida</taxon>
        <taxon>eudicotyledons</taxon>
        <taxon>Gunneridae</taxon>
        <taxon>Pentapetalae</taxon>
        <taxon>rosids</taxon>
        <taxon>fabids</taxon>
        <taxon>Fabales</taxon>
        <taxon>Fabaceae</taxon>
        <taxon>Papilionoideae</taxon>
        <taxon>50 kb inversion clade</taxon>
        <taxon>NPAAA clade</taxon>
        <taxon>Hologalegina</taxon>
        <taxon>IRL clade</taxon>
        <taxon>Fabeae</taxon>
        <taxon>Vicia</taxon>
    </lineage>
</organism>
<keyword evidence="1" id="KW-0472">Membrane</keyword>
<gene>
    <name evidence="2" type="ORF">VFH_III049880</name>
</gene>